<feature type="compositionally biased region" description="Low complexity" evidence="1">
    <location>
        <begin position="33"/>
        <end position="57"/>
    </location>
</feature>
<dbReference type="AlphaFoldDB" id="D4AJZ1"/>
<dbReference type="Proteomes" id="UP000008866">
    <property type="component" value="Unassembled WGS sequence"/>
</dbReference>
<dbReference type="eggNOG" id="ENOG502RQ7U">
    <property type="taxonomic scope" value="Eukaryota"/>
</dbReference>
<evidence type="ECO:0000313" key="2">
    <source>
        <dbReference type="EMBL" id="EFE37064.1"/>
    </source>
</evidence>
<dbReference type="EMBL" id="ABSU01000001">
    <property type="protein sequence ID" value="EFE37064.1"/>
    <property type="molecule type" value="Genomic_DNA"/>
</dbReference>
<keyword evidence="3" id="KW-1185">Reference proteome</keyword>
<dbReference type="HOGENOM" id="CLU_986851_0_0_1"/>
<evidence type="ECO:0000313" key="3">
    <source>
        <dbReference type="Proteomes" id="UP000008866"/>
    </source>
</evidence>
<reference evidence="3" key="1">
    <citation type="journal article" date="2011" name="Genome Biol.">
        <title>Comparative and functional genomics provide insights into the pathogenicity of dermatophytic fungi.</title>
        <authorList>
            <person name="Burmester A."/>
            <person name="Shelest E."/>
            <person name="Gloeckner G."/>
            <person name="Heddergott C."/>
            <person name="Schindler S."/>
            <person name="Staib P."/>
            <person name="Heidel A."/>
            <person name="Felder M."/>
            <person name="Petzold A."/>
            <person name="Szafranski K."/>
            <person name="Feuermann M."/>
            <person name="Pedruzzi I."/>
            <person name="Priebe S."/>
            <person name="Groth M."/>
            <person name="Winkler R."/>
            <person name="Li W."/>
            <person name="Kniemeyer O."/>
            <person name="Schroeckh V."/>
            <person name="Hertweck C."/>
            <person name="Hube B."/>
            <person name="White T.C."/>
            <person name="Platzer M."/>
            <person name="Guthke R."/>
            <person name="Heitman J."/>
            <person name="Woestemeyer J."/>
            <person name="Zipfel P.F."/>
            <person name="Monod M."/>
            <person name="Brakhage A.A."/>
        </authorList>
    </citation>
    <scope>NUCLEOTIDE SEQUENCE [LARGE SCALE GENOMIC DNA]</scope>
    <source>
        <strain evidence="3">ATCC MYA-4681 / CBS 112371</strain>
    </source>
</reference>
<feature type="region of interest" description="Disordered" evidence="1">
    <location>
        <begin position="125"/>
        <end position="159"/>
    </location>
</feature>
<name>D4AJZ1_ARTBC</name>
<protein>
    <submittedName>
        <fullName evidence="2">Uncharacterized protein</fullName>
    </submittedName>
</protein>
<comment type="caution">
    <text evidence="2">The sequence shown here is derived from an EMBL/GenBank/DDBJ whole genome shotgun (WGS) entry which is preliminary data.</text>
</comment>
<dbReference type="KEGG" id="abe:ARB_04592"/>
<evidence type="ECO:0000256" key="1">
    <source>
        <dbReference type="SAM" id="MobiDB-lite"/>
    </source>
</evidence>
<organism evidence="2 3">
    <name type="scientific">Arthroderma benhamiae (strain ATCC MYA-4681 / CBS 112371)</name>
    <name type="common">Trichophyton mentagrophytes</name>
    <dbReference type="NCBI Taxonomy" id="663331"/>
    <lineage>
        <taxon>Eukaryota</taxon>
        <taxon>Fungi</taxon>
        <taxon>Dikarya</taxon>
        <taxon>Ascomycota</taxon>
        <taxon>Pezizomycotina</taxon>
        <taxon>Eurotiomycetes</taxon>
        <taxon>Eurotiomycetidae</taxon>
        <taxon>Onygenales</taxon>
        <taxon>Arthrodermataceae</taxon>
        <taxon>Trichophyton</taxon>
    </lineage>
</organism>
<dbReference type="RefSeq" id="XP_003017709.1">
    <property type="nucleotide sequence ID" value="XM_003017663.1"/>
</dbReference>
<gene>
    <name evidence="2" type="ORF">ARB_04592</name>
</gene>
<accession>D4AJZ1</accession>
<feature type="region of interest" description="Disordered" evidence="1">
    <location>
        <begin position="33"/>
        <end position="58"/>
    </location>
</feature>
<dbReference type="GeneID" id="9522555"/>
<feature type="compositionally biased region" description="Low complexity" evidence="1">
    <location>
        <begin position="125"/>
        <end position="134"/>
    </location>
</feature>
<proteinExistence type="predicted"/>
<feature type="compositionally biased region" description="Pro residues" evidence="1">
    <location>
        <begin position="135"/>
        <end position="151"/>
    </location>
</feature>
<sequence>MAKRVSFRKRKHTLDLPLPLPLSFILSSSKSHYNKDNNSSSTNSTNNINSTSTSTRTMPCNCTAPGADPSAAWPALFSLSFEGIAQLGAGGIVGIIATMGLFFGPCAINLSGAIGYAIRPDLPPLTTTATTTTDNPPPPPSSTEEAPPAPGPADEESCSSVDISNLEPMDTAFQAFEEADAPAPEDEPLPSSKLVKFKREAAMPLFSLPVDSLPVNPLPWPILCRYYLSINNSVGPRAQEDGSWHIAEEECGLIASRQIGGWVGNAPRMAKGIYIYIYIANT</sequence>